<gene>
    <name evidence="1" type="ORF">HNQ66_000183</name>
</gene>
<protein>
    <submittedName>
        <fullName evidence="1">Uncharacterized protein</fullName>
    </submittedName>
</protein>
<proteinExistence type="predicted"/>
<dbReference type="RefSeq" id="WP_184139927.1">
    <property type="nucleotide sequence ID" value="NZ_JACHIK010000001.1"/>
</dbReference>
<keyword evidence="2" id="KW-1185">Reference proteome</keyword>
<reference evidence="1 2" key="1">
    <citation type="submission" date="2020-08" db="EMBL/GenBank/DDBJ databases">
        <title>Genomic Encyclopedia of Type Strains, Phase IV (KMG-IV): sequencing the most valuable type-strain genomes for metagenomic binning, comparative biology and taxonomic classification.</title>
        <authorList>
            <person name="Goeker M."/>
        </authorList>
    </citation>
    <scope>NUCLEOTIDE SEQUENCE [LARGE SCALE GENOMIC DNA]</scope>
    <source>
        <strain evidence="1 2">DSM 21319</strain>
    </source>
</reference>
<dbReference type="Proteomes" id="UP000535406">
    <property type="component" value="Unassembled WGS sequence"/>
</dbReference>
<dbReference type="AlphaFoldDB" id="A0A7W8DSX3"/>
<evidence type="ECO:0000313" key="1">
    <source>
        <dbReference type="EMBL" id="MBB5040805.1"/>
    </source>
</evidence>
<sequence length="117" mass="12510">MSVQGNYAGNLQVPVSQALTDTATTKIGETATDDSLTLASVAFCNDNGGSVTCQLHWYDSVNTTEHLVWQGAVSDNETKIVDNLPLRLVEGDEIRATGNSGVTVTVIYMLNFALTSR</sequence>
<organism evidence="1 2">
    <name type="scientific">Shinella fusca</name>
    <dbReference type="NCBI Taxonomy" id="544480"/>
    <lineage>
        <taxon>Bacteria</taxon>
        <taxon>Pseudomonadati</taxon>
        <taxon>Pseudomonadota</taxon>
        <taxon>Alphaproteobacteria</taxon>
        <taxon>Hyphomicrobiales</taxon>
        <taxon>Rhizobiaceae</taxon>
        <taxon>Shinella</taxon>
    </lineage>
</organism>
<dbReference type="EMBL" id="JACHIK010000001">
    <property type="protein sequence ID" value="MBB5040805.1"/>
    <property type="molecule type" value="Genomic_DNA"/>
</dbReference>
<accession>A0A7W8DSX3</accession>
<name>A0A7W8DSX3_9HYPH</name>
<evidence type="ECO:0000313" key="2">
    <source>
        <dbReference type="Proteomes" id="UP000535406"/>
    </source>
</evidence>
<comment type="caution">
    <text evidence="1">The sequence shown here is derived from an EMBL/GenBank/DDBJ whole genome shotgun (WGS) entry which is preliminary data.</text>
</comment>